<accession>A0A509EI84</accession>
<dbReference type="RefSeq" id="WP_142585256.1">
    <property type="nucleotide sequence ID" value="NZ_CABFPH010000102.1"/>
</dbReference>
<reference evidence="2 3" key="1">
    <citation type="submission" date="2019-06" db="EMBL/GenBank/DDBJ databases">
        <authorList>
            <person name="Rodrigo-Torres L."/>
            <person name="Arahal R. D."/>
            <person name="Lucena T."/>
        </authorList>
    </citation>
    <scope>NUCLEOTIDE SEQUENCE [LARGE SCALE GENOMIC DNA]</scope>
    <source>
        <strain evidence="2 3">SB0023/3</strain>
    </source>
</reference>
<evidence type="ECO:0000256" key="1">
    <source>
        <dbReference type="SAM" id="Phobius"/>
    </source>
</evidence>
<feature type="transmembrane region" description="Helical" evidence="1">
    <location>
        <begin position="149"/>
        <end position="168"/>
    </location>
</feature>
<protein>
    <submittedName>
        <fullName evidence="2">Uncharacterized protein</fullName>
    </submittedName>
</protein>
<feature type="transmembrane region" description="Helical" evidence="1">
    <location>
        <begin position="62"/>
        <end position="79"/>
    </location>
</feature>
<dbReference type="InterPro" id="IPR048041">
    <property type="entry name" value="VpsF-like"/>
</dbReference>
<keyword evidence="1" id="KW-1133">Transmembrane helix</keyword>
<organism evidence="2 3">
    <name type="scientific">Methylobacterium symbioticum</name>
    <dbReference type="NCBI Taxonomy" id="2584084"/>
    <lineage>
        <taxon>Bacteria</taxon>
        <taxon>Pseudomonadati</taxon>
        <taxon>Pseudomonadota</taxon>
        <taxon>Alphaproteobacteria</taxon>
        <taxon>Hyphomicrobiales</taxon>
        <taxon>Methylobacteriaceae</taxon>
        <taxon>Methylobacterium</taxon>
    </lineage>
</organism>
<evidence type="ECO:0000313" key="2">
    <source>
        <dbReference type="EMBL" id="VUD74096.1"/>
    </source>
</evidence>
<dbReference type="Proteomes" id="UP000410984">
    <property type="component" value="Unassembled WGS sequence"/>
</dbReference>
<dbReference type="OrthoDB" id="7987387at2"/>
<feature type="transmembrane region" description="Helical" evidence="1">
    <location>
        <begin position="29"/>
        <end position="50"/>
    </location>
</feature>
<feature type="transmembrane region" description="Helical" evidence="1">
    <location>
        <begin position="243"/>
        <end position="262"/>
    </location>
</feature>
<feature type="transmembrane region" description="Helical" evidence="1">
    <location>
        <begin position="351"/>
        <end position="374"/>
    </location>
</feature>
<feature type="transmembrane region" description="Helical" evidence="1">
    <location>
        <begin position="271"/>
        <end position="289"/>
    </location>
</feature>
<keyword evidence="1" id="KW-0472">Membrane</keyword>
<dbReference type="NCBIfam" id="NF038256">
    <property type="entry name" value="exopoly_VpsF"/>
    <property type="match status" value="1"/>
</dbReference>
<evidence type="ECO:0000313" key="3">
    <source>
        <dbReference type="Proteomes" id="UP000410984"/>
    </source>
</evidence>
<feature type="transmembrane region" description="Helical" evidence="1">
    <location>
        <begin position="91"/>
        <end position="113"/>
    </location>
</feature>
<feature type="transmembrane region" description="Helical" evidence="1">
    <location>
        <begin position="188"/>
        <end position="209"/>
    </location>
</feature>
<name>A0A509EI84_9HYPH</name>
<dbReference type="EMBL" id="CABFPH010000102">
    <property type="protein sequence ID" value="VUD74096.1"/>
    <property type="molecule type" value="Genomic_DNA"/>
</dbReference>
<keyword evidence="3" id="KW-1185">Reference proteome</keyword>
<proteinExistence type="predicted"/>
<gene>
    <name evidence="2" type="ORF">MET9862_04721</name>
</gene>
<dbReference type="AlphaFoldDB" id="A0A509EI84"/>
<sequence length="439" mass="47116">MISQDAPIGLPKPAAARRRLGWVALREQLTTLAVLCVFGCSAMLLTHIGYRYGSTGGSPLEKFHPSSLILTAAFGILLFERGFSRGAAELLTRHAPTAIFFACILYHALYVALIVGRPVTMVVDTFLAPGMLFLLLCRTSLAGTVRIAGIIHGIMALNALIGFSESAFKWRLIPYYLNEGAVTYDWRSTALLGHPLQNAAITAIYAFLLLAGSRGGLPRNLVLPAFALQFAALPAFGGRTATVLLLVLGLLWLLKEGVLIVLGKRFPLARLLWLCLGLPVLALALWSLSDSAYVTAFLDRFVEDEGSAETRVMMLGLFSHFSWSDLFFGPDAARLDTIAASAGLEYGIESFIIAFLLQTGIFAASLIFIGLAAFSLDLVRILSRPGILALVVFLALNASTTGLSSKGTTFTLFVALAMALDGAQPGTWLNRRLAETGSA</sequence>
<keyword evidence="1" id="KW-0812">Transmembrane</keyword>
<feature type="transmembrane region" description="Helical" evidence="1">
    <location>
        <begin position="386"/>
        <end position="404"/>
    </location>
</feature>